<evidence type="ECO:0000256" key="2">
    <source>
        <dbReference type="ARBA" id="ARBA00001946"/>
    </source>
</evidence>
<keyword evidence="7" id="KW-0378">Hydrolase</keyword>
<dbReference type="EMBL" id="LVVM01004668">
    <property type="protein sequence ID" value="OJA12419.1"/>
    <property type="molecule type" value="Genomic_DNA"/>
</dbReference>
<evidence type="ECO:0000313" key="14">
    <source>
        <dbReference type="Proteomes" id="UP000183567"/>
    </source>
</evidence>
<dbReference type="GO" id="GO:0046872">
    <property type="term" value="F:metal ion binding"/>
    <property type="evidence" value="ECO:0007669"/>
    <property type="project" value="UniProtKB-KW"/>
</dbReference>
<dbReference type="GO" id="GO:0006302">
    <property type="term" value="P:double-strand break repair"/>
    <property type="evidence" value="ECO:0007669"/>
    <property type="project" value="TreeGrafter"/>
</dbReference>
<evidence type="ECO:0000256" key="6">
    <source>
        <dbReference type="ARBA" id="ARBA00022763"/>
    </source>
</evidence>
<dbReference type="GO" id="GO:0003697">
    <property type="term" value="F:single-stranded DNA binding"/>
    <property type="evidence" value="ECO:0007669"/>
    <property type="project" value="TreeGrafter"/>
</dbReference>
<dbReference type="AlphaFoldDB" id="A0A1J8PXF6"/>
<dbReference type="OrthoDB" id="9975959at2759"/>
<accession>A0A1J8PXF6</accession>
<dbReference type="InterPro" id="IPR036691">
    <property type="entry name" value="Endo/exonu/phosph_ase_sf"/>
</dbReference>
<dbReference type="Proteomes" id="UP000183567">
    <property type="component" value="Unassembled WGS sequence"/>
</dbReference>
<dbReference type="PANTHER" id="PTHR15822:SF4">
    <property type="entry name" value="TYROSYL-DNA PHOSPHODIESTERASE 2"/>
    <property type="match status" value="1"/>
</dbReference>
<comment type="caution">
    <text evidence="13">The sequence shown here is derived from an EMBL/GenBank/DDBJ whole genome shotgun (WGS) entry which is preliminary data.</text>
</comment>
<name>A0A1J8PXF6_9AGAM</name>
<dbReference type="InterPro" id="IPR005135">
    <property type="entry name" value="Endo/exonuclease/phosphatase"/>
</dbReference>
<keyword evidence="10" id="KW-0539">Nucleus</keyword>
<dbReference type="GO" id="GO:0005737">
    <property type="term" value="C:cytoplasm"/>
    <property type="evidence" value="ECO:0007669"/>
    <property type="project" value="TreeGrafter"/>
</dbReference>
<dbReference type="Gene3D" id="3.60.10.10">
    <property type="entry name" value="Endonuclease/exonuclease/phosphatase"/>
    <property type="match status" value="1"/>
</dbReference>
<evidence type="ECO:0000256" key="8">
    <source>
        <dbReference type="ARBA" id="ARBA00022842"/>
    </source>
</evidence>
<evidence type="ECO:0000256" key="11">
    <source>
        <dbReference type="SAM" id="MobiDB-lite"/>
    </source>
</evidence>
<proteinExistence type="predicted"/>
<evidence type="ECO:0000256" key="3">
    <source>
        <dbReference type="ARBA" id="ARBA00004322"/>
    </source>
</evidence>
<evidence type="ECO:0000256" key="7">
    <source>
        <dbReference type="ARBA" id="ARBA00022801"/>
    </source>
</evidence>
<keyword evidence="14" id="KW-1185">Reference proteome</keyword>
<comment type="subcellular location">
    <subcellularLocation>
        <location evidence="3">Nucleus</location>
        <location evidence="3">PML body</location>
    </subcellularLocation>
</comment>
<keyword evidence="8" id="KW-0460">Magnesium</keyword>
<dbReference type="CDD" id="cd09080">
    <property type="entry name" value="TDP2"/>
    <property type="match status" value="1"/>
</dbReference>
<gene>
    <name evidence="13" type="ORF">AZE42_03388</name>
</gene>
<dbReference type="PANTHER" id="PTHR15822">
    <property type="entry name" value="TRAF AND TNF RECEPTOR-ASSOCIATED PROTEIN"/>
    <property type="match status" value="1"/>
</dbReference>
<feature type="region of interest" description="Disordered" evidence="11">
    <location>
        <begin position="1"/>
        <end position="52"/>
    </location>
</feature>
<evidence type="ECO:0000256" key="10">
    <source>
        <dbReference type="ARBA" id="ARBA00023242"/>
    </source>
</evidence>
<organism evidence="13 14">
    <name type="scientific">Rhizopogon vesiculosus</name>
    <dbReference type="NCBI Taxonomy" id="180088"/>
    <lineage>
        <taxon>Eukaryota</taxon>
        <taxon>Fungi</taxon>
        <taxon>Dikarya</taxon>
        <taxon>Basidiomycota</taxon>
        <taxon>Agaricomycotina</taxon>
        <taxon>Agaricomycetes</taxon>
        <taxon>Agaricomycetidae</taxon>
        <taxon>Boletales</taxon>
        <taxon>Suillineae</taxon>
        <taxon>Rhizopogonaceae</taxon>
        <taxon>Rhizopogon</taxon>
    </lineage>
</organism>
<keyword evidence="9" id="KW-0234">DNA repair</keyword>
<evidence type="ECO:0000256" key="4">
    <source>
        <dbReference type="ARBA" id="ARBA00022722"/>
    </source>
</evidence>
<keyword evidence="4" id="KW-0540">Nuclease</keyword>
<dbReference type="InterPro" id="IPR051547">
    <property type="entry name" value="TDP2-like"/>
</dbReference>
<evidence type="ECO:0000259" key="12">
    <source>
        <dbReference type="Pfam" id="PF03372"/>
    </source>
</evidence>
<comment type="cofactor">
    <cofactor evidence="1">
        <name>Mn(2+)</name>
        <dbReference type="ChEBI" id="CHEBI:29035"/>
    </cofactor>
</comment>
<feature type="domain" description="Endonuclease/exonuclease/phosphatase" evidence="12">
    <location>
        <begin position="97"/>
        <end position="352"/>
    </location>
</feature>
<evidence type="ECO:0000256" key="1">
    <source>
        <dbReference type="ARBA" id="ARBA00001936"/>
    </source>
</evidence>
<evidence type="ECO:0000256" key="9">
    <source>
        <dbReference type="ARBA" id="ARBA00023204"/>
    </source>
</evidence>
<comment type="cofactor">
    <cofactor evidence="2">
        <name>Mg(2+)</name>
        <dbReference type="ChEBI" id="CHEBI:18420"/>
    </cofactor>
</comment>
<dbReference type="SUPFAM" id="SSF56219">
    <property type="entry name" value="DNase I-like"/>
    <property type="match status" value="1"/>
</dbReference>
<sequence length="365" mass="41177">MYQDDIDESFIPSPPSDSDDEPLVTSSPLSDFYDTETEGSPPLPVRVRPRQQSEAAMYDAQILLRAVRYSSRRKRWAPTSNCAKGIKEPLPSSIRLVTWNIDFMNPDRKRRFHAALTYIQQRVLGCQTANERPEPCCILLQEIHVSVFTQILNAEWVRRYFIVVPTGTDKWPEHATYGNVTLVSRTIPVVNAFNIAFSNSEMHRTAVFVDIKLSIPALEDEPRLSRGIVTLRIANTHLESLPCGAVARPRQLKLIAHALRENALLGGIVAGDMNAIGPSDETIVEDAGLWDAWQGGDDDEEGFTWGYQSMEQYPPGRLDKVLSTRQDGFMVDEPERIGIGETIGRDKWVSDHYGLVTRVHIMRDD</sequence>
<keyword evidence="6" id="KW-0227">DNA damage</keyword>
<evidence type="ECO:0000313" key="13">
    <source>
        <dbReference type="EMBL" id="OJA12419.1"/>
    </source>
</evidence>
<dbReference type="GO" id="GO:0070260">
    <property type="term" value="F:5'-tyrosyl-DNA phosphodiesterase activity"/>
    <property type="evidence" value="ECO:0007669"/>
    <property type="project" value="TreeGrafter"/>
</dbReference>
<dbReference type="GO" id="GO:0004518">
    <property type="term" value="F:nuclease activity"/>
    <property type="evidence" value="ECO:0007669"/>
    <property type="project" value="UniProtKB-KW"/>
</dbReference>
<dbReference type="Pfam" id="PF03372">
    <property type="entry name" value="Exo_endo_phos"/>
    <property type="match status" value="1"/>
</dbReference>
<keyword evidence="5" id="KW-0479">Metal-binding</keyword>
<reference evidence="13 14" key="1">
    <citation type="submission" date="2016-03" db="EMBL/GenBank/DDBJ databases">
        <title>Comparative genomics of the ectomycorrhizal sister species Rhizopogon vinicolor and Rhizopogon vesiculosus (Basidiomycota: Boletales) reveals a divergence of the mating type B locus.</title>
        <authorList>
            <person name="Mujic A.B."/>
            <person name="Kuo A."/>
            <person name="Tritt A."/>
            <person name="Lipzen A."/>
            <person name="Chen C."/>
            <person name="Johnson J."/>
            <person name="Sharma A."/>
            <person name="Barry K."/>
            <person name="Grigoriev I.V."/>
            <person name="Spatafora J.W."/>
        </authorList>
    </citation>
    <scope>NUCLEOTIDE SEQUENCE [LARGE SCALE GENOMIC DNA]</scope>
    <source>
        <strain evidence="13 14">AM-OR11-056</strain>
    </source>
</reference>
<protein>
    <recommendedName>
        <fullName evidence="12">Endonuclease/exonuclease/phosphatase domain-containing protein</fullName>
    </recommendedName>
</protein>
<evidence type="ECO:0000256" key="5">
    <source>
        <dbReference type="ARBA" id="ARBA00022723"/>
    </source>
</evidence>